<dbReference type="AlphaFoldDB" id="A0A1M7YK43"/>
<name>A0A1M7YK43_9BACT</name>
<evidence type="ECO:0000313" key="2">
    <source>
        <dbReference type="Proteomes" id="UP000184603"/>
    </source>
</evidence>
<organism evidence="1 2">
    <name type="scientific">Desulfopila aestuarii DSM 18488</name>
    <dbReference type="NCBI Taxonomy" id="1121416"/>
    <lineage>
        <taxon>Bacteria</taxon>
        <taxon>Pseudomonadati</taxon>
        <taxon>Thermodesulfobacteriota</taxon>
        <taxon>Desulfobulbia</taxon>
        <taxon>Desulfobulbales</taxon>
        <taxon>Desulfocapsaceae</taxon>
        <taxon>Desulfopila</taxon>
    </lineage>
</organism>
<dbReference type="RefSeq" id="WP_073616605.1">
    <property type="nucleotide sequence ID" value="NZ_FRFE01000044.1"/>
</dbReference>
<dbReference type="Proteomes" id="UP000184603">
    <property type="component" value="Unassembled WGS sequence"/>
</dbReference>
<keyword evidence="2" id="KW-1185">Reference proteome</keyword>
<gene>
    <name evidence="1" type="ORF">SAMN02745220_04877</name>
</gene>
<dbReference type="STRING" id="1121416.SAMN02745220_04877"/>
<evidence type="ECO:0000313" key="1">
    <source>
        <dbReference type="EMBL" id="SHO52995.1"/>
    </source>
</evidence>
<reference evidence="1 2" key="1">
    <citation type="submission" date="2016-12" db="EMBL/GenBank/DDBJ databases">
        <authorList>
            <person name="Song W.-J."/>
            <person name="Kurnit D.M."/>
        </authorList>
    </citation>
    <scope>NUCLEOTIDE SEQUENCE [LARGE SCALE GENOMIC DNA]</scope>
    <source>
        <strain evidence="1 2">DSM 18488</strain>
    </source>
</reference>
<sequence>MARKKSLLNKVKPIQHIAVDGNDLEKWLQAQGRLAELIKRVGSLRRDLPSFPSLSTMEHDDRLCELLEELNEAHSSLALEVIDLKLMLYSLLRVIGLSEAQLLEVLNPCTTAVDKQWKL</sequence>
<protein>
    <submittedName>
        <fullName evidence="1">Uncharacterized protein</fullName>
    </submittedName>
</protein>
<proteinExistence type="predicted"/>
<dbReference type="EMBL" id="FRFE01000044">
    <property type="protein sequence ID" value="SHO52995.1"/>
    <property type="molecule type" value="Genomic_DNA"/>
</dbReference>
<accession>A0A1M7YK43</accession>